<gene>
    <name evidence="2" type="primary">AVEN_62591_1</name>
    <name evidence="2" type="ORF">TNIN_226941</name>
</gene>
<reference evidence="2" key="1">
    <citation type="submission" date="2020-08" db="EMBL/GenBank/DDBJ databases">
        <title>Multicomponent nature underlies the extraordinary mechanical properties of spider dragline silk.</title>
        <authorList>
            <person name="Kono N."/>
            <person name="Nakamura H."/>
            <person name="Mori M."/>
            <person name="Yoshida Y."/>
            <person name="Ohtoshi R."/>
            <person name="Malay A.D."/>
            <person name="Moran D.A.P."/>
            <person name="Tomita M."/>
            <person name="Numata K."/>
            <person name="Arakawa K."/>
        </authorList>
    </citation>
    <scope>NUCLEOTIDE SEQUENCE</scope>
</reference>
<name>A0A8X6XWM3_9ARAC</name>
<dbReference type="AlphaFoldDB" id="A0A8X6XWM3"/>
<dbReference type="OrthoDB" id="6817932at2759"/>
<dbReference type="EMBL" id="BMAV01012944">
    <property type="protein sequence ID" value="GFY60044.1"/>
    <property type="molecule type" value="Genomic_DNA"/>
</dbReference>
<accession>A0A8X6XWM3</accession>
<evidence type="ECO:0000313" key="3">
    <source>
        <dbReference type="Proteomes" id="UP000886998"/>
    </source>
</evidence>
<evidence type="ECO:0000256" key="1">
    <source>
        <dbReference type="SAM" id="MobiDB-lite"/>
    </source>
</evidence>
<feature type="region of interest" description="Disordered" evidence="1">
    <location>
        <begin position="1"/>
        <end position="28"/>
    </location>
</feature>
<dbReference type="Proteomes" id="UP000886998">
    <property type="component" value="Unassembled WGS sequence"/>
</dbReference>
<organism evidence="2 3">
    <name type="scientific">Trichonephila inaurata madagascariensis</name>
    <dbReference type="NCBI Taxonomy" id="2747483"/>
    <lineage>
        <taxon>Eukaryota</taxon>
        <taxon>Metazoa</taxon>
        <taxon>Ecdysozoa</taxon>
        <taxon>Arthropoda</taxon>
        <taxon>Chelicerata</taxon>
        <taxon>Arachnida</taxon>
        <taxon>Araneae</taxon>
        <taxon>Araneomorphae</taxon>
        <taxon>Entelegynae</taxon>
        <taxon>Araneoidea</taxon>
        <taxon>Nephilidae</taxon>
        <taxon>Trichonephila</taxon>
        <taxon>Trichonephila inaurata</taxon>
    </lineage>
</organism>
<comment type="caution">
    <text evidence="2">The sequence shown here is derived from an EMBL/GenBank/DDBJ whole genome shotgun (WGS) entry which is preliminary data.</text>
</comment>
<evidence type="ECO:0000313" key="2">
    <source>
        <dbReference type="EMBL" id="GFY60044.1"/>
    </source>
</evidence>
<protein>
    <submittedName>
        <fullName evidence="2">Uncharacterized protein</fullName>
    </submittedName>
</protein>
<sequence length="178" mass="20332">MGGETLKRGRQNRGYRNQYNEIQHPSSYRENNYHYQGCKFSQKNHSGRNYNRGSRGNSYRYSREEILHYSNDKRDYYRRDGSCIVLSQRSPTTFVVASCDKPLGVYHTSALTPFLNGTETQSPVVSLKERGRPRKQPLIPRGTAGENAIMLLVHHLAVTVFGGKGKSLTMDFIPGRSR</sequence>
<keyword evidence="3" id="KW-1185">Reference proteome</keyword>
<feature type="compositionally biased region" description="Polar residues" evidence="1">
    <location>
        <begin position="14"/>
        <end position="28"/>
    </location>
</feature>
<proteinExistence type="predicted"/>